<gene>
    <name evidence="2" type="ORF">Thiowin_00943</name>
</gene>
<accession>A0ABZ0S657</accession>
<name>A0ABZ0S657_9GAMM</name>
<evidence type="ECO:0000256" key="1">
    <source>
        <dbReference type="SAM" id="Phobius"/>
    </source>
</evidence>
<keyword evidence="3" id="KW-1185">Reference proteome</keyword>
<protein>
    <submittedName>
        <fullName evidence="2">Uncharacterized protein</fullName>
    </submittedName>
</protein>
<keyword evidence="1" id="KW-0812">Transmembrane</keyword>
<organism evidence="2 3">
    <name type="scientific">Thiorhodovibrio winogradskyi</name>
    <dbReference type="NCBI Taxonomy" id="77007"/>
    <lineage>
        <taxon>Bacteria</taxon>
        <taxon>Pseudomonadati</taxon>
        <taxon>Pseudomonadota</taxon>
        <taxon>Gammaproteobacteria</taxon>
        <taxon>Chromatiales</taxon>
        <taxon>Chromatiaceae</taxon>
        <taxon>Thiorhodovibrio</taxon>
    </lineage>
</organism>
<keyword evidence="1" id="KW-1133">Transmembrane helix</keyword>
<evidence type="ECO:0000313" key="2">
    <source>
        <dbReference type="EMBL" id="WPL16012.1"/>
    </source>
</evidence>
<evidence type="ECO:0000313" key="3">
    <source>
        <dbReference type="Proteomes" id="UP001432180"/>
    </source>
</evidence>
<reference evidence="2 3" key="1">
    <citation type="journal article" date="2023" name="Microorganisms">
        <title>Thiorhodovibrio frisius and Trv. litoralis spp. nov., Two Novel Members from a Clade of Fastidious Purple Sulfur Bacteria That Exhibit Unique Red-Shifted Light-Harvesting Capabilities.</title>
        <authorList>
            <person name="Methner A."/>
            <person name="Kuzyk S.B."/>
            <person name="Petersen J."/>
            <person name="Bauer S."/>
            <person name="Brinkmann H."/>
            <person name="Sichau K."/>
            <person name="Wanner G."/>
            <person name="Wolf J."/>
            <person name="Neumann-Schaal M."/>
            <person name="Henke P."/>
            <person name="Tank M."/>
            <person name="Sproer C."/>
            <person name="Bunk B."/>
            <person name="Overmann J."/>
        </authorList>
    </citation>
    <scope>NUCLEOTIDE SEQUENCE [LARGE SCALE GENOMIC DNA]</scope>
    <source>
        <strain evidence="2 3">DSM 6702</strain>
    </source>
</reference>
<feature type="transmembrane region" description="Helical" evidence="1">
    <location>
        <begin position="7"/>
        <end position="27"/>
    </location>
</feature>
<sequence length="50" mass="5565">MNSATRNYLTITAGYWAFTTTGLFTLLDRLDLLLHASTAMPITIASARWC</sequence>
<dbReference type="EMBL" id="CP121472">
    <property type="protein sequence ID" value="WPL16012.1"/>
    <property type="molecule type" value="Genomic_DNA"/>
</dbReference>
<keyword evidence="1" id="KW-0472">Membrane</keyword>
<proteinExistence type="predicted"/>
<dbReference type="Proteomes" id="UP001432180">
    <property type="component" value="Chromosome"/>
</dbReference>